<protein>
    <recommendedName>
        <fullName evidence="4">DUF4190 domain-containing protein</fullName>
    </recommendedName>
</protein>
<evidence type="ECO:0000313" key="2">
    <source>
        <dbReference type="EMBL" id="SEM81689.1"/>
    </source>
</evidence>
<dbReference type="STRING" id="474960.SAMN05216180_1878"/>
<evidence type="ECO:0008006" key="4">
    <source>
        <dbReference type="Google" id="ProtNLM"/>
    </source>
</evidence>
<keyword evidence="1" id="KW-1133">Transmembrane helix</keyword>
<keyword evidence="3" id="KW-1185">Reference proteome</keyword>
<evidence type="ECO:0000313" key="3">
    <source>
        <dbReference type="Proteomes" id="UP000199158"/>
    </source>
</evidence>
<feature type="transmembrane region" description="Helical" evidence="1">
    <location>
        <begin position="153"/>
        <end position="182"/>
    </location>
</feature>
<feature type="transmembrane region" description="Helical" evidence="1">
    <location>
        <begin position="194"/>
        <end position="219"/>
    </location>
</feature>
<keyword evidence="1" id="KW-0812">Transmembrane</keyword>
<organism evidence="2 3">
    <name type="scientific">Hydrogenoanaerobacterium saccharovorans</name>
    <dbReference type="NCBI Taxonomy" id="474960"/>
    <lineage>
        <taxon>Bacteria</taxon>
        <taxon>Bacillati</taxon>
        <taxon>Bacillota</taxon>
        <taxon>Clostridia</taxon>
        <taxon>Eubacteriales</taxon>
        <taxon>Oscillospiraceae</taxon>
        <taxon>Hydrogenoanaerobacterium</taxon>
    </lineage>
</organism>
<dbReference type="RefSeq" id="WP_092753865.1">
    <property type="nucleotide sequence ID" value="NZ_FOCG01000001.1"/>
</dbReference>
<name>A0A1H8BGU6_9FIRM</name>
<dbReference type="OrthoDB" id="1956119at2"/>
<accession>A0A1H8BGU6</accession>
<dbReference type="Proteomes" id="UP000199158">
    <property type="component" value="Unassembled WGS sequence"/>
</dbReference>
<reference evidence="2 3" key="1">
    <citation type="submission" date="2016-10" db="EMBL/GenBank/DDBJ databases">
        <authorList>
            <person name="de Groot N.N."/>
        </authorList>
    </citation>
    <scope>NUCLEOTIDE SEQUENCE [LARGE SCALE GENOMIC DNA]</scope>
    <source>
        <strain evidence="2 3">CGMCC 1.5070</strain>
    </source>
</reference>
<proteinExistence type="predicted"/>
<evidence type="ECO:0000256" key="1">
    <source>
        <dbReference type="SAM" id="Phobius"/>
    </source>
</evidence>
<sequence>MTDFKVNKPDDFIKFVSEDFFAKEGFELDKYKGNEVVWRKGMGLMTSPQFMKLAYQNGNVHLEAWMPKFALPGIYFGETGITGAYGWAVKSALKNRVDTLIGLLNQDVNIPGYNAPAVQGAQGGQAAAQAVQTAPVTIPVAVHDPKGKATLSLVMGLVGLVAWLIPLAGFICGIVGITSGVVGRKSSSKGKATAGLVLSILSIVFTVGNWLLGILFAAAGML</sequence>
<dbReference type="AlphaFoldDB" id="A0A1H8BGU6"/>
<gene>
    <name evidence="2" type="ORF">SAMN05216180_1878</name>
</gene>
<keyword evidence="1" id="KW-0472">Membrane</keyword>
<dbReference type="EMBL" id="FOCG01000001">
    <property type="protein sequence ID" value="SEM81689.1"/>
    <property type="molecule type" value="Genomic_DNA"/>
</dbReference>